<keyword evidence="2" id="KW-1185">Reference proteome</keyword>
<feature type="non-terminal residue" evidence="1">
    <location>
        <position position="1"/>
    </location>
</feature>
<accession>A0ACA9NX61</accession>
<protein>
    <submittedName>
        <fullName evidence="1">14684_t:CDS:1</fullName>
    </submittedName>
</protein>
<comment type="caution">
    <text evidence="1">The sequence shown here is derived from an EMBL/GenBank/DDBJ whole genome shotgun (WGS) entry which is preliminary data.</text>
</comment>
<organism evidence="1 2">
    <name type="scientific">Cetraspora pellucida</name>
    <dbReference type="NCBI Taxonomy" id="1433469"/>
    <lineage>
        <taxon>Eukaryota</taxon>
        <taxon>Fungi</taxon>
        <taxon>Fungi incertae sedis</taxon>
        <taxon>Mucoromycota</taxon>
        <taxon>Glomeromycotina</taxon>
        <taxon>Glomeromycetes</taxon>
        <taxon>Diversisporales</taxon>
        <taxon>Gigasporaceae</taxon>
        <taxon>Cetraspora</taxon>
    </lineage>
</organism>
<proteinExistence type="predicted"/>
<dbReference type="EMBL" id="CAJVPW010018023">
    <property type="protein sequence ID" value="CAG8679684.1"/>
    <property type="molecule type" value="Genomic_DNA"/>
</dbReference>
<dbReference type="Proteomes" id="UP000789366">
    <property type="component" value="Unassembled WGS sequence"/>
</dbReference>
<evidence type="ECO:0000313" key="1">
    <source>
        <dbReference type="EMBL" id="CAG8679684.1"/>
    </source>
</evidence>
<reference evidence="1" key="1">
    <citation type="submission" date="2021-06" db="EMBL/GenBank/DDBJ databases">
        <authorList>
            <person name="Kallberg Y."/>
            <person name="Tangrot J."/>
            <person name="Rosling A."/>
        </authorList>
    </citation>
    <scope>NUCLEOTIDE SEQUENCE</scope>
    <source>
        <strain evidence="1">28 12/20/2015</strain>
    </source>
</reference>
<sequence length="158" mass="18326">NSEMVFDDIEGEDEELEISKNHKININIPQDCKNLGEKVQAALYKALEAYWNLPVDDDLLPTLLDSQHKNLEFASTTDHKFVENTLIHMCDIECIQDIQETLQADFMDTIESHNLDEELSVKSIKKFFSSYSKNDQNEEAKNYLQHNEINIESDACIW</sequence>
<evidence type="ECO:0000313" key="2">
    <source>
        <dbReference type="Proteomes" id="UP000789366"/>
    </source>
</evidence>
<name>A0ACA9NX61_9GLOM</name>
<gene>
    <name evidence="1" type="ORF">SPELUC_LOCUS10087</name>
</gene>